<sequence length="950" mass="103590">MLQTTSHGSPSSRNTPFLAAVIRGDENHVRSTLASGEDVNATDAAGRSTVACAISGESWETADASDASFMTPGRLNVLQMLVQHQHVSLYTLNAPQDAMNGVTPLGMAAWLNAPKAVRIMLEDSAGAVSVNGIDAHRATALMYAARDGNLEVAHCLLTHGARPDFRDRNHRSSIQYALPHRQLLSLCEGELRTLRFRELKTGNNRNLWPGALAVLDDASSLGKRHHSETLHDNLTSTTTIIKTIISADNVALQSLLFTPPLDTSDTHVLVNQPDGDGWSPIHYCTSLRQPTVETIDLLFLAGADVSLFSKLGNSTPLHCLARRKRGPDSLRDHVTNALLYRFVLHLVRDLGAPLDALDNDRETCLHIAAEHGDSAEVLRALLECDGDHAVSEIRNSRGLNPLEVAKPEFRAVFGIHGEDQRPPSSASLVTVRPLHHASSFPSLHSSSSSLALHNITQAPSPPPPAVQDFDVYSTFERFLNNVRLISHELPDNLEIPASDIDLDHFDHLVHESEASSQSALRQLRSRLEETRDGLLAARDTWAITDALLDSTAQAVEDKLLQRRVELDDRADFIGRSRSGTTVSADSQLTAVSNDAVSNDDAKSAVVPGAQLSRPFEQQVNDALLAVWPSWLDPEATTQNSYQGTVSAGGSGLARSFGRLKSYKSMSDLRRLSPTPELETEVASNAVPTRRVRADTLTGVVRNPETCMSPASGKETEKGNGARLKAWLRKKLLPERTPKPSPPPSSPEPRLSLSTLCEENEVPGKAEKEEQEAYAERTAQHLSYRALAAAGKDLARIDESMSNADKLIASAYRTIARAERIAGRILQARRSLINEHRSARTLDAALEAIITWDSKDSLADRGPALKLLIPEFPHTTSVSSSVSSNVSPKSMLSPPLYDSDDADTRALEYLVMHKIEARLDAASEEVERVETWLSIVQEVLECAQKRAGIQP</sequence>
<gene>
    <name evidence="1" type="ORF">BV25DRAFT_1069943</name>
</gene>
<evidence type="ECO:0000313" key="2">
    <source>
        <dbReference type="Proteomes" id="UP000814140"/>
    </source>
</evidence>
<comment type="caution">
    <text evidence="1">The sequence shown here is derived from an EMBL/GenBank/DDBJ whole genome shotgun (WGS) entry which is preliminary data.</text>
</comment>
<dbReference type="Proteomes" id="UP000814140">
    <property type="component" value="Unassembled WGS sequence"/>
</dbReference>
<protein>
    <submittedName>
        <fullName evidence="1">Ankyrin</fullName>
    </submittedName>
</protein>
<reference evidence="1" key="1">
    <citation type="submission" date="2021-03" db="EMBL/GenBank/DDBJ databases">
        <authorList>
            <consortium name="DOE Joint Genome Institute"/>
            <person name="Ahrendt S."/>
            <person name="Looney B.P."/>
            <person name="Miyauchi S."/>
            <person name="Morin E."/>
            <person name="Drula E."/>
            <person name="Courty P.E."/>
            <person name="Chicoki N."/>
            <person name="Fauchery L."/>
            <person name="Kohler A."/>
            <person name="Kuo A."/>
            <person name="Labutti K."/>
            <person name="Pangilinan J."/>
            <person name="Lipzen A."/>
            <person name="Riley R."/>
            <person name="Andreopoulos W."/>
            <person name="He G."/>
            <person name="Johnson J."/>
            <person name="Barry K.W."/>
            <person name="Grigoriev I.V."/>
            <person name="Nagy L."/>
            <person name="Hibbett D."/>
            <person name="Henrissat B."/>
            <person name="Matheny P.B."/>
            <person name="Labbe J."/>
            <person name="Martin F."/>
        </authorList>
    </citation>
    <scope>NUCLEOTIDE SEQUENCE</scope>
    <source>
        <strain evidence="1">HHB10654</strain>
    </source>
</reference>
<reference evidence="1" key="2">
    <citation type="journal article" date="2022" name="New Phytol.">
        <title>Evolutionary transition to the ectomycorrhizal habit in the genomes of a hyperdiverse lineage of mushroom-forming fungi.</title>
        <authorList>
            <person name="Looney B."/>
            <person name="Miyauchi S."/>
            <person name="Morin E."/>
            <person name="Drula E."/>
            <person name="Courty P.E."/>
            <person name="Kohler A."/>
            <person name="Kuo A."/>
            <person name="LaButti K."/>
            <person name="Pangilinan J."/>
            <person name="Lipzen A."/>
            <person name="Riley R."/>
            <person name="Andreopoulos W."/>
            <person name="He G."/>
            <person name="Johnson J."/>
            <person name="Nolan M."/>
            <person name="Tritt A."/>
            <person name="Barry K.W."/>
            <person name="Grigoriev I.V."/>
            <person name="Nagy L.G."/>
            <person name="Hibbett D."/>
            <person name="Henrissat B."/>
            <person name="Matheny P.B."/>
            <person name="Labbe J."/>
            <person name="Martin F.M."/>
        </authorList>
    </citation>
    <scope>NUCLEOTIDE SEQUENCE</scope>
    <source>
        <strain evidence="1">HHB10654</strain>
    </source>
</reference>
<organism evidence="1 2">
    <name type="scientific">Artomyces pyxidatus</name>
    <dbReference type="NCBI Taxonomy" id="48021"/>
    <lineage>
        <taxon>Eukaryota</taxon>
        <taxon>Fungi</taxon>
        <taxon>Dikarya</taxon>
        <taxon>Basidiomycota</taxon>
        <taxon>Agaricomycotina</taxon>
        <taxon>Agaricomycetes</taxon>
        <taxon>Russulales</taxon>
        <taxon>Auriscalpiaceae</taxon>
        <taxon>Artomyces</taxon>
    </lineage>
</organism>
<dbReference type="EMBL" id="MU277190">
    <property type="protein sequence ID" value="KAI0067187.1"/>
    <property type="molecule type" value="Genomic_DNA"/>
</dbReference>
<name>A0ACB8TFH6_9AGAM</name>
<accession>A0ACB8TFH6</accession>
<evidence type="ECO:0000313" key="1">
    <source>
        <dbReference type="EMBL" id="KAI0067187.1"/>
    </source>
</evidence>
<keyword evidence="2" id="KW-1185">Reference proteome</keyword>
<proteinExistence type="predicted"/>